<dbReference type="GO" id="GO:0005524">
    <property type="term" value="F:ATP binding"/>
    <property type="evidence" value="ECO:0007669"/>
    <property type="project" value="UniProtKB-KW"/>
</dbReference>
<dbReference type="InterPro" id="IPR039430">
    <property type="entry name" value="Thymidylate_kin-like_dom"/>
</dbReference>
<dbReference type="EMBL" id="LAZR01019050">
    <property type="protein sequence ID" value="KKL93970.1"/>
    <property type="molecule type" value="Genomic_DNA"/>
</dbReference>
<dbReference type="AlphaFoldDB" id="A0A0F9IJI1"/>
<comment type="caution">
    <text evidence="5">The sequence shown here is derived from an EMBL/GenBank/DDBJ whole genome shotgun (WGS) entry which is preliminary data.</text>
</comment>
<dbReference type="GO" id="GO:0006235">
    <property type="term" value="P:dTTP biosynthetic process"/>
    <property type="evidence" value="ECO:0007669"/>
    <property type="project" value="TreeGrafter"/>
</dbReference>
<sequence length="155" mass="16796">MIVVIEGGDGAGKTEVAKAIVKMLDADVFIHFPDDNAVTGPLIRSYLKGGWQVLETATSNSEIARTQSALAFQSLNIANRMEHMPEIKNCASQPEQHAVLVRYWQSGWVYGQLDGLDPGWLHDIHTSMVLGGGGGSGLNQRLKKPCFGGSYRAAR</sequence>
<comment type="similarity">
    <text evidence="1">Belongs to the thymidylate kinase family.</text>
</comment>
<dbReference type="GO" id="GO:0005737">
    <property type="term" value="C:cytoplasm"/>
    <property type="evidence" value="ECO:0007669"/>
    <property type="project" value="TreeGrafter"/>
</dbReference>
<dbReference type="SUPFAM" id="SSF52540">
    <property type="entry name" value="P-loop containing nucleoside triphosphate hydrolases"/>
    <property type="match status" value="1"/>
</dbReference>
<organism evidence="5">
    <name type="scientific">marine sediment metagenome</name>
    <dbReference type="NCBI Taxonomy" id="412755"/>
    <lineage>
        <taxon>unclassified sequences</taxon>
        <taxon>metagenomes</taxon>
        <taxon>ecological metagenomes</taxon>
    </lineage>
</organism>
<dbReference type="Pfam" id="PF02223">
    <property type="entry name" value="Thymidylate_kin"/>
    <property type="match status" value="1"/>
</dbReference>
<protein>
    <recommendedName>
        <fullName evidence="4">Thymidylate kinase-like domain-containing protein</fullName>
    </recommendedName>
</protein>
<dbReference type="InterPro" id="IPR027417">
    <property type="entry name" value="P-loop_NTPase"/>
</dbReference>
<dbReference type="PANTHER" id="PTHR10344">
    <property type="entry name" value="THYMIDYLATE KINASE"/>
    <property type="match status" value="1"/>
</dbReference>
<reference evidence="5" key="1">
    <citation type="journal article" date="2015" name="Nature">
        <title>Complex archaea that bridge the gap between prokaryotes and eukaryotes.</title>
        <authorList>
            <person name="Spang A."/>
            <person name="Saw J.H."/>
            <person name="Jorgensen S.L."/>
            <person name="Zaremba-Niedzwiedzka K."/>
            <person name="Martijn J."/>
            <person name="Lind A.E."/>
            <person name="van Eijk R."/>
            <person name="Schleper C."/>
            <person name="Guy L."/>
            <person name="Ettema T.J."/>
        </authorList>
    </citation>
    <scope>NUCLEOTIDE SEQUENCE</scope>
</reference>
<evidence type="ECO:0000256" key="3">
    <source>
        <dbReference type="ARBA" id="ARBA00022840"/>
    </source>
</evidence>
<accession>A0A0F9IJI1</accession>
<name>A0A0F9IJI1_9ZZZZ</name>
<keyword evidence="3" id="KW-0067">ATP-binding</keyword>
<gene>
    <name evidence="5" type="ORF">LCGC14_1869400</name>
</gene>
<keyword evidence="2" id="KW-0547">Nucleotide-binding</keyword>
<evidence type="ECO:0000313" key="5">
    <source>
        <dbReference type="EMBL" id="KKL93970.1"/>
    </source>
</evidence>
<dbReference type="Gene3D" id="3.40.50.300">
    <property type="entry name" value="P-loop containing nucleotide triphosphate hydrolases"/>
    <property type="match status" value="1"/>
</dbReference>
<dbReference type="GO" id="GO:0006227">
    <property type="term" value="P:dUDP biosynthetic process"/>
    <property type="evidence" value="ECO:0007669"/>
    <property type="project" value="TreeGrafter"/>
</dbReference>
<dbReference type="GO" id="GO:0004798">
    <property type="term" value="F:dTMP kinase activity"/>
    <property type="evidence" value="ECO:0007669"/>
    <property type="project" value="TreeGrafter"/>
</dbReference>
<dbReference type="GO" id="GO:0006233">
    <property type="term" value="P:dTDP biosynthetic process"/>
    <property type="evidence" value="ECO:0007669"/>
    <property type="project" value="TreeGrafter"/>
</dbReference>
<feature type="domain" description="Thymidylate kinase-like" evidence="4">
    <location>
        <begin position="5"/>
        <end position="125"/>
    </location>
</feature>
<dbReference type="PANTHER" id="PTHR10344:SF4">
    <property type="entry name" value="UMP-CMP KINASE 2, MITOCHONDRIAL"/>
    <property type="match status" value="1"/>
</dbReference>
<evidence type="ECO:0000259" key="4">
    <source>
        <dbReference type="Pfam" id="PF02223"/>
    </source>
</evidence>
<proteinExistence type="inferred from homology"/>
<evidence type="ECO:0000256" key="2">
    <source>
        <dbReference type="ARBA" id="ARBA00022741"/>
    </source>
</evidence>
<evidence type="ECO:0000256" key="1">
    <source>
        <dbReference type="ARBA" id="ARBA00009776"/>
    </source>
</evidence>